<accession>A0A284RNX4</accession>
<dbReference type="SUPFAM" id="SSF53933">
    <property type="entry name" value="Microbial ribonucleases"/>
    <property type="match status" value="1"/>
</dbReference>
<keyword evidence="8" id="KW-1185">Reference proteome</keyword>
<keyword evidence="5" id="KW-0456">Lyase</keyword>
<dbReference type="InterPro" id="IPR000026">
    <property type="entry name" value="N1-like"/>
</dbReference>
<dbReference type="GO" id="GO:0004521">
    <property type="term" value="F:RNA endonuclease activity"/>
    <property type="evidence" value="ECO:0007669"/>
    <property type="project" value="InterPro"/>
</dbReference>
<dbReference type="Pfam" id="PF00545">
    <property type="entry name" value="Ribonuclease"/>
    <property type="match status" value="1"/>
</dbReference>
<dbReference type="OMA" id="YEFPLRT"/>
<name>A0A284RNX4_ARMOS</name>
<evidence type="ECO:0000313" key="8">
    <source>
        <dbReference type="Proteomes" id="UP000219338"/>
    </source>
</evidence>
<evidence type="ECO:0000256" key="5">
    <source>
        <dbReference type="ARBA" id="ARBA00023239"/>
    </source>
</evidence>
<dbReference type="PANTHER" id="PTHR42104:SF1">
    <property type="entry name" value="EXTRACELLULAR GUANYL-SPECIFIC RIBONUCLEASE RNTA (AFU_ORTHOLOGUE AFUA_4G03230)"/>
    <property type="match status" value="1"/>
</dbReference>
<keyword evidence="6" id="KW-0732">Signal</keyword>
<dbReference type="AlphaFoldDB" id="A0A284RNX4"/>
<dbReference type="GO" id="GO:0016829">
    <property type="term" value="F:lyase activity"/>
    <property type="evidence" value="ECO:0007669"/>
    <property type="project" value="UniProtKB-KW"/>
</dbReference>
<evidence type="ECO:0000256" key="3">
    <source>
        <dbReference type="ARBA" id="ARBA00022801"/>
    </source>
</evidence>
<sequence>MFHRSLLVILVTLFVLALAAPTLPPGTVTCGSNSYTPAKVQDAISDGHAHLSSPINSYPHRYNNYEHLTMRCAGKVYNEFPIHPSGLYTGGSPGADRVVFDNSGNYCAVMTHTGASTTNGFVACKGY</sequence>
<evidence type="ECO:0000256" key="6">
    <source>
        <dbReference type="SAM" id="SignalP"/>
    </source>
</evidence>
<feature type="signal peptide" evidence="6">
    <location>
        <begin position="1"/>
        <end position="19"/>
    </location>
</feature>
<feature type="chain" id="PRO_5013306917" evidence="6">
    <location>
        <begin position="20"/>
        <end position="127"/>
    </location>
</feature>
<dbReference type="GO" id="GO:0003723">
    <property type="term" value="F:RNA binding"/>
    <property type="evidence" value="ECO:0007669"/>
    <property type="project" value="InterPro"/>
</dbReference>
<dbReference type="Proteomes" id="UP000219338">
    <property type="component" value="Unassembled WGS sequence"/>
</dbReference>
<evidence type="ECO:0000256" key="4">
    <source>
        <dbReference type="ARBA" id="ARBA00023157"/>
    </source>
</evidence>
<keyword evidence="3" id="KW-0378">Hydrolase</keyword>
<reference evidence="8" key="1">
    <citation type="journal article" date="2017" name="Nat. Ecol. Evol.">
        <title>Genome expansion and lineage-specific genetic innovations in the forest pathogenic fungi Armillaria.</title>
        <authorList>
            <person name="Sipos G."/>
            <person name="Prasanna A.N."/>
            <person name="Walter M.C."/>
            <person name="O'Connor E."/>
            <person name="Balint B."/>
            <person name="Krizsan K."/>
            <person name="Kiss B."/>
            <person name="Hess J."/>
            <person name="Varga T."/>
            <person name="Slot J."/>
            <person name="Riley R."/>
            <person name="Boka B."/>
            <person name="Rigling D."/>
            <person name="Barry K."/>
            <person name="Lee J."/>
            <person name="Mihaltcheva S."/>
            <person name="LaButti K."/>
            <person name="Lipzen A."/>
            <person name="Waldron R."/>
            <person name="Moloney N.M."/>
            <person name="Sperisen C."/>
            <person name="Kredics L."/>
            <person name="Vagvoelgyi C."/>
            <person name="Patrignani A."/>
            <person name="Fitzpatrick D."/>
            <person name="Nagy I."/>
            <person name="Doyle S."/>
            <person name="Anderson J.B."/>
            <person name="Grigoriev I.V."/>
            <person name="Gueldener U."/>
            <person name="Muensterkoetter M."/>
            <person name="Nagy L.G."/>
        </authorList>
    </citation>
    <scope>NUCLEOTIDE SEQUENCE [LARGE SCALE GENOMIC DNA]</scope>
    <source>
        <strain evidence="8">C18/9</strain>
    </source>
</reference>
<evidence type="ECO:0000313" key="7">
    <source>
        <dbReference type="EMBL" id="SJL10415.1"/>
    </source>
</evidence>
<gene>
    <name evidence="7" type="ORF">ARMOST_13801</name>
</gene>
<keyword evidence="4" id="KW-1015">Disulfide bond</keyword>
<evidence type="ECO:0000256" key="2">
    <source>
        <dbReference type="ARBA" id="ARBA00022759"/>
    </source>
</evidence>
<protein>
    <submittedName>
        <fullName evidence="7">Related to Guanyl-specific ribonuclease Po1</fullName>
    </submittedName>
</protein>
<keyword evidence="2" id="KW-0255">Endonuclease</keyword>
<keyword evidence="1" id="KW-0540">Nuclease</keyword>
<evidence type="ECO:0000256" key="1">
    <source>
        <dbReference type="ARBA" id="ARBA00022722"/>
    </source>
</evidence>
<dbReference type="OrthoDB" id="5425539at2759"/>
<dbReference type="EMBL" id="FUEG01000012">
    <property type="protein sequence ID" value="SJL10415.1"/>
    <property type="molecule type" value="Genomic_DNA"/>
</dbReference>
<organism evidence="7 8">
    <name type="scientific">Armillaria ostoyae</name>
    <name type="common">Armillaria root rot fungus</name>
    <dbReference type="NCBI Taxonomy" id="47428"/>
    <lineage>
        <taxon>Eukaryota</taxon>
        <taxon>Fungi</taxon>
        <taxon>Dikarya</taxon>
        <taxon>Basidiomycota</taxon>
        <taxon>Agaricomycotina</taxon>
        <taxon>Agaricomycetes</taxon>
        <taxon>Agaricomycetidae</taxon>
        <taxon>Agaricales</taxon>
        <taxon>Marasmiineae</taxon>
        <taxon>Physalacriaceae</taxon>
        <taxon>Armillaria</taxon>
    </lineage>
</organism>
<proteinExistence type="predicted"/>
<dbReference type="Gene3D" id="3.10.450.30">
    <property type="entry name" value="Microbial ribonucleases"/>
    <property type="match status" value="1"/>
</dbReference>
<dbReference type="GO" id="GO:0016787">
    <property type="term" value="F:hydrolase activity"/>
    <property type="evidence" value="ECO:0007669"/>
    <property type="project" value="UniProtKB-KW"/>
</dbReference>
<dbReference type="PANTHER" id="PTHR42104">
    <property type="entry name" value="EXTRACELLULAR GUANYL-SPECIFIC RIBONUCLEASE RNTA (AFU_ORTHOLOGUE AFUA_4G03230)"/>
    <property type="match status" value="1"/>
</dbReference>
<dbReference type="InterPro" id="IPR016191">
    <property type="entry name" value="Ribonuclease/ribotoxin"/>
</dbReference>